<evidence type="ECO:0000313" key="2">
    <source>
        <dbReference type="Proteomes" id="UP001239111"/>
    </source>
</evidence>
<organism evidence="1 2">
    <name type="scientific">Eretmocerus hayati</name>
    <dbReference type="NCBI Taxonomy" id="131215"/>
    <lineage>
        <taxon>Eukaryota</taxon>
        <taxon>Metazoa</taxon>
        <taxon>Ecdysozoa</taxon>
        <taxon>Arthropoda</taxon>
        <taxon>Hexapoda</taxon>
        <taxon>Insecta</taxon>
        <taxon>Pterygota</taxon>
        <taxon>Neoptera</taxon>
        <taxon>Endopterygota</taxon>
        <taxon>Hymenoptera</taxon>
        <taxon>Apocrita</taxon>
        <taxon>Proctotrupomorpha</taxon>
        <taxon>Chalcidoidea</taxon>
        <taxon>Aphelinidae</taxon>
        <taxon>Aphelininae</taxon>
        <taxon>Eretmocerus</taxon>
    </lineage>
</organism>
<comment type="caution">
    <text evidence="1">The sequence shown here is derived from an EMBL/GenBank/DDBJ whole genome shotgun (WGS) entry which is preliminary data.</text>
</comment>
<keyword evidence="2" id="KW-1185">Reference proteome</keyword>
<dbReference type="Proteomes" id="UP001239111">
    <property type="component" value="Chromosome 1"/>
</dbReference>
<dbReference type="EMBL" id="CM056741">
    <property type="protein sequence ID" value="KAJ8685485.1"/>
    <property type="molecule type" value="Genomic_DNA"/>
</dbReference>
<proteinExistence type="predicted"/>
<protein>
    <submittedName>
        <fullName evidence="1">Uncharacterized protein</fullName>
    </submittedName>
</protein>
<name>A0ACC2PUM1_9HYME</name>
<evidence type="ECO:0000313" key="1">
    <source>
        <dbReference type="EMBL" id="KAJ8685485.1"/>
    </source>
</evidence>
<gene>
    <name evidence="1" type="ORF">QAD02_021278</name>
</gene>
<sequence length="288" mass="32980">MAINPSQPPSILKRTESRAPSPYQRPNSPASRPVSPGRNYNQNQYNRNQYPYNMQYPYLFPPTYPPLFYYPNPWMFLPFTNQYPGQNPSQVPHIGPNITMPNWYPYNLRQGDAAGKVKDGVCYTMATNRTGCEVKMNLEKLELQDFDLENSGEFYETEPENENRGPVKKLTGKERIKHIKEEVNTVNCSDEDSSRETDDTDSEASSTSVTMYPLHPKQTKTSLARANGARDHVQGAQERQNSSNEKKRRKRSKIAPPTPPPHPTDVQGELNASTIEKRLKLRRQMSDK</sequence>
<reference evidence="1" key="1">
    <citation type="submission" date="2023-04" db="EMBL/GenBank/DDBJ databases">
        <title>A chromosome-level genome assembly of the parasitoid wasp Eretmocerus hayati.</title>
        <authorList>
            <person name="Zhong Y."/>
            <person name="Liu S."/>
            <person name="Liu Y."/>
        </authorList>
    </citation>
    <scope>NUCLEOTIDE SEQUENCE</scope>
    <source>
        <strain evidence="1">ZJU_SS_LIU_2023</strain>
    </source>
</reference>
<accession>A0ACC2PUM1</accession>